<keyword evidence="2" id="KW-1185">Reference proteome</keyword>
<organism evidence="1 2">
    <name type="scientific">Necator americanus</name>
    <name type="common">Human hookworm</name>
    <dbReference type="NCBI Taxonomy" id="51031"/>
    <lineage>
        <taxon>Eukaryota</taxon>
        <taxon>Metazoa</taxon>
        <taxon>Ecdysozoa</taxon>
        <taxon>Nematoda</taxon>
        <taxon>Chromadorea</taxon>
        <taxon>Rhabditida</taxon>
        <taxon>Rhabditina</taxon>
        <taxon>Rhabditomorpha</taxon>
        <taxon>Strongyloidea</taxon>
        <taxon>Ancylostomatidae</taxon>
        <taxon>Bunostominae</taxon>
        <taxon>Necator</taxon>
    </lineage>
</organism>
<dbReference type="Proteomes" id="UP001303046">
    <property type="component" value="Unassembled WGS sequence"/>
</dbReference>
<evidence type="ECO:0000313" key="2">
    <source>
        <dbReference type="Proteomes" id="UP001303046"/>
    </source>
</evidence>
<reference evidence="1 2" key="1">
    <citation type="submission" date="2023-08" db="EMBL/GenBank/DDBJ databases">
        <title>A Necator americanus chromosomal reference genome.</title>
        <authorList>
            <person name="Ilik V."/>
            <person name="Petrzelkova K.J."/>
            <person name="Pardy F."/>
            <person name="Fuh T."/>
            <person name="Niatou-Singa F.S."/>
            <person name="Gouil Q."/>
            <person name="Baker L."/>
            <person name="Ritchie M.E."/>
            <person name="Jex A.R."/>
            <person name="Gazzola D."/>
            <person name="Li H."/>
            <person name="Toshio Fujiwara R."/>
            <person name="Zhan B."/>
            <person name="Aroian R.V."/>
            <person name="Pafco B."/>
            <person name="Schwarz E.M."/>
        </authorList>
    </citation>
    <scope>NUCLEOTIDE SEQUENCE [LARGE SCALE GENOMIC DNA]</scope>
    <source>
        <strain evidence="1 2">Aroian</strain>
        <tissue evidence="1">Whole animal</tissue>
    </source>
</reference>
<accession>A0ABR1DLN4</accession>
<gene>
    <name evidence="1" type="primary">Necator_chrIV.g16305</name>
    <name evidence="1" type="ORF">RB195_003009</name>
</gene>
<proteinExistence type="predicted"/>
<dbReference type="EMBL" id="JAVFWL010000004">
    <property type="protein sequence ID" value="KAK6751369.1"/>
    <property type="molecule type" value="Genomic_DNA"/>
</dbReference>
<comment type="caution">
    <text evidence="1">The sequence shown here is derived from an EMBL/GenBank/DDBJ whole genome shotgun (WGS) entry which is preliminary data.</text>
</comment>
<sequence length="77" mass="8788">MLGAIPSQRKNNTGSIRRRWFVTQAEQEQVECSAYRRITREQHQHPACPSEVVLRMFPFQSQTGKGLLGVKKVLYGG</sequence>
<protein>
    <submittedName>
        <fullName evidence="1">Uncharacterized protein</fullName>
    </submittedName>
</protein>
<evidence type="ECO:0000313" key="1">
    <source>
        <dbReference type="EMBL" id="KAK6751369.1"/>
    </source>
</evidence>
<name>A0ABR1DLN4_NECAM</name>